<dbReference type="PANTHER" id="PTHR37984">
    <property type="entry name" value="PROTEIN CBG26694"/>
    <property type="match status" value="1"/>
</dbReference>
<keyword evidence="1" id="KW-0511">Multifunctional enzyme</keyword>
<organism evidence="3">
    <name type="scientific">Sesamum radiatum</name>
    <name type="common">Black benniseed</name>
    <dbReference type="NCBI Taxonomy" id="300843"/>
    <lineage>
        <taxon>Eukaryota</taxon>
        <taxon>Viridiplantae</taxon>
        <taxon>Streptophyta</taxon>
        <taxon>Embryophyta</taxon>
        <taxon>Tracheophyta</taxon>
        <taxon>Spermatophyta</taxon>
        <taxon>Magnoliopsida</taxon>
        <taxon>eudicotyledons</taxon>
        <taxon>Gunneridae</taxon>
        <taxon>Pentapetalae</taxon>
        <taxon>asterids</taxon>
        <taxon>lamiids</taxon>
        <taxon>Lamiales</taxon>
        <taxon>Pedaliaceae</taxon>
        <taxon>Sesamum</taxon>
    </lineage>
</organism>
<dbReference type="Gene3D" id="3.30.420.10">
    <property type="entry name" value="Ribonuclease H-like superfamily/Ribonuclease H"/>
    <property type="match status" value="1"/>
</dbReference>
<dbReference type="Pfam" id="PF00078">
    <property type="entry name" value="RVT_1"/>
    <property type="match status" value="1"/>
</dbReference>
<proteinExistence type="predicted"/>
<dbReference type="EMBL" id="JACGWJ010000027">
    <property type="protein sequence ID" value="KAL0308855.1"/>
    <property type="molecule type" value="Genomic_DNA"/>
</dbReference>
<dbReference type="InterPro" id="IPR000477">
    <property type="entry name" value="RT_dom"/>
</dbReference>
<dbReference type="InterPro" id="IPR012337">
    <property type="entry name" value="RNaseH-like_sf"/>
</dbReference>
<evidence type="ECO:0000259" key="2">
    <source>
        <dbReference type="PROSITE" id="PS50879"/>
    </source>
</evidence>
<feature type="domain" description="RNase H type-1" evidence="2">
    <location>
        <begin position="529"/>
        <end position="584"/>
    </location>
</feature>
<dbReference type="GO" id="GO:0003676">
    <property type="term" value="F:nucleic acid binding"/>
    <property type="evidence" value="ECO:0007669"/>
    <property type="project" value="InterPro"/>
</dbReference>
<dbReference type="InterPro" id="IPR050951">
    <property type="entry name" value="Retrovirus_Pol_polyprotein"/>
</dbReference>
<dbReference type="PROSITE" id="PS50879">
    <property type="entry name" value="RNASE_H_1"/>
    <property type="match status" value="1"/>
</dbReference>
<dbReference type="InterPro" id="IPR041577">
    <property type="entry name" value="RT_RNaseH_2"/>
</dbReference>
<comment type="caution">
    <text evidence="3">The sequence shown here is derived from an EMBL/GenBank/DDBJ whole genome shotgun (WGS) entry which is preliminary data.</text>
</comment>
<dbReference type="InterPro" id="IPR036397">
    <property type="entry name" value="RNaseH_sf"/>
</dbReference>
<name>A0AAW2KPK6_SESRA</name>
<dbReference type="GO" id="GO:0004523">
    <property type="term" value="F:RNA-DNA hybrid ribonuclease activity"/>
    <property type="evidence" value="ECO:0007669"/>
    <property type="project" value="InterPro"/>
</dbReference>
<reference evidence="3" key="1">
    <citation type="submission" date="2020-06" db="EMBL/GenBank/DDBJ databases">
        <authorList>
            <person name="Li T."/>
            <person name="Hu X."/>
            <person name="Zhang T."/>
            <person name="Song X."/>
            <person name="Zhang H."/>
            <person name="Dai N."/>
            <person name="Sheng W."/>
            <person name="Hou X."/>
            <person name="Wei L."/>
        </authorList>
    </citation>
    <scope>NUCLEOTIDE SEQUENCE</scope>
    <source>
        <strain evidence="3">G02</strain>
        <tissue evidence="3">Leaf</tissue>
    </source>
</reference>
<evidence type="ECO:0000313" key="3">
    <source>
        <dbReference type="EMBL" id="KAL0308855.1"/>
    </source>
</evidence>
<dbReference type="SUPFAM" id="SSF56672">
    <property type="entry name" value="DNA/RNA polymerases"/>
    <property type="match status" value="1"/>
</dbReference>
<dbReference type="Gene3D" id="3.10.10.10">
    <property type="entry name" value="HIV Type 1 Reverse Transcriptase, subunit A, domain 1"/>
    <property type="match status" value="1"/>
</dbReference>
<dbReference type="AlphaFoldDB" id="A0AAW2KPK6"/>
<accession>A0AAW2KPK6</accession>
<dbReference type="SUPFAM" id="SSF53098">
    <property type="entry name" value="Ribonuclease H-like"/>
    <property type="match status" value="1"/>
</dbReference>
<dbReference type="InterPro" id="IPR002156">
    <property type="entry name" value="RNaseH_domain"/>
</dbReference>
<reference evidence="3" key="2">
    <citation type="journal article" date="2024" name="Plant">
        <title>Genomic evolution and insights into agronomic trait innovations of Sesamum species.</title>
        <authorList>
            <person name="Miao H."/>
            <person name="Wang L."/>
            <person name="Qu L."/>
            <person name="Liu H."/>
            <person name="Sun Y."/>
            <person name="Le M."/>
            <person name="Wang Q."/>
            <person name="Wei S."/>
            <person name="Zheng Y."/>
            <person name="Lin W."/>
            <person name="Duan Y."/>
            <person name="Cao H."/>
            <person name="Xiong S."/>
            <person name="Wang X."/>
            <person name="Wei L."/>
            <person name="Li C."/>
            <person name="Ma Q."/>
            <person name="Ju M."/>
            <person name="Zhao R."/>
            <person name="Li G."/>
            <person name="Mu C."/>
            <person name="Tian Q."/>
            <person name="Mei H."/>
            <person name="Zhang T."/>
            <person name="Gao T."/>
            <person name="Zhang H."/>
        </authorList>
    </citation>
    <scope>NUCLEOTIDE SEQUENCE</scope>
    <source>
        <strain evidence="3">G02</strain>
    </source>
</reference>
<dbReference type="Pfam" id="PF17919">
    <property type="entry name" value="RT_RNaseH_2"/>
    <property type="match status" value="1"/>
</dbReference>
<protein>
    <recommendedName>
        <fullName evidence="2">RNase H type-1 domain-containing protein</fullName>
    </recommendedName>
</protein>
<dbReference type="InterPro" id="IPR043502">
    <property type="entry name" value="DNA/RNA_pol_sf"/>
</dbReference>
<dbReference type="PANTHER" id="PTHR37984:SF5">
    <property type="entry name" value="PROTEIN NYNRIN-LIKE"/>
    <property type="match status" value="1"/>
</dbReference>
<dbReference type="InterPro" id="IPR043128">
    <property type="entry name" value="Rev_trsase/Diguanyl_cyclase"/>
</dbReference>
<dbReference type="CDD" id="cd01647">
    <property type="entry name" value="RT_LTR"/>
    <property type="match status" value="1"/>
</dbReference>
<evidence type="ECO:0000256" key="1">
    <source>
        <dbReference type="ARBA" id="ARBA00023268"/>
    </source>
</evidence>
<dbReference type="Gene3D" id="3.30.70.270">
    <property type="match status" value="2"/>
</dbReference>
<gene>
    <name evidence="3" type="ORF">Sradi_5827800</name>
</gene>
<sequence>MTRRSNLIISCDKVLKVKLQTIIFTKSQEDKDDDKESVASSCHISCNDEMIKGEVATTYHITLSEGDSIEEEDAEIAPPELEEGVKATVDELKEINLGDAENPWPIYISALLTDNEEVTYIELLHEFKDVFAWSYKEMPGLDLKVAVHQLSIRKGARPLKQAQCRFRPEMVPLIEIEVKKLIEVGFIREVKYLTWISSIVPVRKKNEQIRACVDFRDLNGACPKDDFPLPIAKHMIDATIGHEALSFIDGSSGYNQIQYRCDISKGHAKIFDDMLHKNVECYVDDLVVMSKMRQDHLKDLRNVFERLRRYQLKMNPLKYAFGVTSGKFLGFIVRHRGIEIEQAQIDAILKMLEPRNIHELKSLQGKLAYLRRFISNLAGRCRLFNRIMKKDVSFEWDETCRNSFRSIKFYLLKPPVLVAPMPGHPLILYIAAQECSVGALLVQENDEGKESALYYLSRMMTPKELKYSLIEKICLALIFAIQKLKHYFQAHIKAVKGQVLADFLADHPIPAEWELSNDLADENVIVIEVTPPWKMYFDGASHKEGAGAGVIFITSDGEVFPYSFTLTQNCSNNAAEYQALILGL</sequence>